<evidence type="ECO:0000313" key="4">
    <source>
        <dbReference type="Proteomes" id="UP000637980"/>
    </source>
</evidence>
<keyword evidence="1" id="KW-0732">Signal</keyword>
<evidence type="ECO:0000313" key="3">
    <source>
        <dbReference type="EMBL" id="GHB24632.1"/>
    </source>
</evidence>
<keyword evidence="4" id="KW-1185">Reference proteome</keyword>
<feature type="signal peptide" evidence="1">
    <location>
        <begin position="1"/>
        <end position="26"/>
    </location>
</feature>
<comment type="caution">
    <text evidence="3">The sequence shown here is derived from an EMBL/GenBank/DDBJ whole genome shotgun (WGS) entry which is preliminary data.</text>
</comment>
<feature type="chain" id="PRO_5045514772" description="SH3b domain-containing protein" evidence="1">
    <location>
        <begin position="27"/>
        <end position="123"/>
    </location>
</feature>
<feature type="domain" description="SH3b" evidence="2">
    <location>
        <begin position="42"/>
        <end position="92"/>
    </location>
</feature>
<dbReference type="Pfam" id="PF08239">
    <property type="entry name" value="SH3_3"/>
    <property type="match status" value="1"/>
</dbReference>
<organism evidence="3 4">
    <name type="scientific">Pseudovibrio japonicus</name>
    <dbReference type="NCBI Taxonomy" id="366534"/>
    <lineage>
        <taxon>Bacteria</taxon>
        <taxon>Pseudomonadati</taxon>
        <taxon>Pseudomonadota</taxon>
        <taxon>Alphaproteobacteria</taxon>
        <taxon>Hyphomicrobiales</taxon>
        <taxon>Stappiaceae</taxon>
        <taxon>Pseudovibrio</taxon>
    </lineage>
</organism>
<evidence type="ECO:0000259" key="2">
    <source>
        <dbReference type="Pfam" id="PF08239"/>
    </source>
</evidence>
<gene>
    <name evidence="3" type="ORF">GCM10007094_10850</name>
</gene>
<proteinExistence type="predicted"/>
<name>A0ABQ3E667_9HYPH</name>
<sequence length="123" mass="14056">MPKLTHLLCALFAAGAFILTPVSSQALVKIMTEANTSDQYWLNMRMGPSTDYDVIRVLEPDSIIMVRSCQSDWRWCLVSYHGIQGYVSARYIHRNGIDVNTGTYADMIPINDSVEYHEAYYLR</sequence>
<dbReference type="EMBL" id="BMXE01000002">
    <property type="protein sequence ID" value="GHB24632.1"/>
    <property type="molecule type" value="Genomic_DNA"/>
</dbReference>
<reference evidence="4" key="1">
    <citation type="journal article" date="2019" name="Int. J. Syst. Evol. Microbiol.">
        <title>The Global Catalogue of Microorganisms (GCM) 10K type strain sequencing project: providing services to taxonomists for standard genome sequencing and annotation.</title>
        <authorList>
            <consortium name="The Broad Institute Genomics Platform"/>
            <consortium name="The Broad Institute Genome Sequencing Center for Infectious Disease"/>
            <person name="Wu L."/>
            <person name="Ma J."/>
        </authorList>
    </citation>
    <scope>NUCLEOTIDE SEQUENCE [LARGE SCALE GENOMIC DNA]</scope>
    <source>
        <strain evidence="4">KCTC 12861</strain>
    </source>
</reference>
<dbReference type="Gene3D" id="2.30.30.40">
    <property type="entry name" value="SH3 Domains"/>
    <property type="match status" value="1"/>
</dbReference>
<protein>
    <recommendedName>
        <fullName evidence="2">SH3b domain-containing protein</fullName>
    </recommendedName>
</protein>
<accession>A0ABQ3E667</accession>
<evidence type="ECO:0000256" key="1">
    <source>
        <dbReference type="SAM" id="SignalP"/>
    </source>
</evidence>
<dbReference type="Proteomes" id="UP000637980">
    <property type="component" value="Unassembled WGS sequence"/>
</dbReference>
<dbReference type="InterPro" id="IPR003646">
    <property type="entry name" value="SH3-like_bac-type"/>
</dbReference>